<dbReference type="InterPro" id="IPR015422">
    <property type="entry name" value="PyrdxlP-dep_Trfase_small"/>
</dbReference>
<feature type="binding site" evidence="4">
    <location>
        <begin position="98"/>
        <end position="99"/>
    </location>
    <ligand>
        <name>pyridoxal 5'-phosphate</name>
        <dbReference type="ChEBI" id="CHEBI:597326"/>
    </ligand>
</feature>
<evidence type="ECO:0000256" key="3">
    <source>
        <dbReference type="ARBA" id="ARBA00022898"/>
    </source>
</evidence>
<proteinExistence type="inferred from homology"/>
<dbReference type="CDD" id="cd00610">
    <property type="entry name" value="OAT_like"/>
    <property type="match status" value="1"/>
</dbReference>
<keyword evidence="1 4" id="KW-0032">Aminotransferase</keyword>
<dbReference type="HAMAP" id="MF_01107">
    <property type="entry name" value="ArgD_aminotrans_3"/>
    <property type="match status" value="1"/>
</dbReference>
<feature type="binding site" evidence="4">
    <location>
        <begin position="216"/>
        <end position="219"/>
    </location>
    <ligand>
        <name>pyridoxal 5'-phosphate</name>
        <dbReference type="ChEBI" id="CHEBI:597326"/>
    </ligand>
</feature>
<dbReference type="Gene3D" id="3.90.1150.10">
    <property type="entry name" value="Aspartate Aminotransferase, domain 1"/>
    <property type="match status" value="1"/>
</dbReference>
<gene>
    <name evidence="4" type="primary">argD</name>
    <name evidence="5" type="ORF">SCD90_00105</name>
</gene>
<dbReference type="RefSeq" id="WP_319842583.1">
    <property type="nucleotide sequence ID" value="NZ_JAXAFJ010000001.1"/>
</dbReference>
<comment type="caution">
    <text evidence="5">The sequence shown here is derived from an EMBL/GenBank/DDBJ whole genome shotgun (WGS) entry which is preliminary data.</text>
</comment>
<dbReference type="InterPro" id="IPR004636">
    <property type="entry name" value="AcOrn/SuccOrn_fam"/>
</dbReference>
<feature type="modified residue" description="N6-(pyridoxal phosphate)lysine" evidence="4">
    <location>
        <position position="245"/>
    </location>
</feature>
<dbReference type="Proteomes" id="UP001274321">
    <property type="component" value="Unassembled WGS sequence"/>
</dbReference>
<dbReference type="InterPro" id="IPR015424">
    <property type="entry name" value="PyrdxlP-dep_Trfase"/>
</dbReference>
<dbReference type="Pfam" id="PF00202">
    <property type="entry name" value="Aminotran_3"/>
    <property type="match status" value="1"/>
</dbReference>
<comment type="similarity">
    <text evidence="4">Belongs to the class-III pyridoxal-phosphate-dependent aminotransferase family. ArgD subfamily.</text>
</comment>
<keyword evidence="3 4" id="KW-0663">Pyridoxal phosphate</keyword>
<keyword evidence="4" id="KW-0055">Arginine biosynthesis</keyword>
<sequence>MTDRSALLPVFARTDLSFERGEGSWLVADTGERYLDFGAGIAVNALGHAHPHLVEALQQQAAKLWHTSNLYRIPEGERLASRLCANSFADVVFFANSGAEANEAALKMARKFQSASGRPERWRVIAFNGAFHGRTLATIAAGGSPKHLEGFGPAVEGFDHVDVGNEAQLKAAIGPETAAIIIEPIQGESGVKPVAPSFLRFLREICDANDLLLIFDEVQSGMGRTGHLFAHQGTGVEPDIMTLAKGIGGGFPLGACLATDRAAAGMTAGAHGSTFGGNPLAMAVGNAVMDVLLEDGFLADVAQKGLVLKQKLAELADRHRGVVAEIRGEGLMLGVRCHVPPAELVGALLRQHVLTVPAGDNVVRLLPPLTITAEDIDSAIGALDAALTEVETALAQGRSAAE</sequence>
<accession>A0ABU4RHZ5</accession>
<dbReference type="InterPro" id="IPR050103">
    <property type="entry name" value="Class-III_PLP-dep_AT"/>
</dbReference>
<comment type="pathway">
    <text evidence="4">Amino-acid biosynthesis; L-arginine biosynthesis; N(2)-acetyl-L-ornithine from L-glutamate: step 4/4.</text>
</comment>
<dbReference type="PANTHER" id="PTHR11986">
    <property type="entry name" value="AMINOTRANSFERASE CLASS III"/>
    <property type="match status" value="1"/>
</dbReference>
<feature type="binding site" evidence="4">
    <location>
        <position position="134"/>
    </location>
    <ligand>
        <name>N(2)-acetyl-L-ornithine</name>
        <dbReference type="ChEBI" id="CHEBI:57805"/>
    </ligand>
</feature>
<organism evidence="5 6">
    <name type="scientific">Terrihabitans rhizophilus</name>
    <dbReference type="NCBI Taxonomy" id="3092662"/>
    <lineage>
        <taxon>Bacteria</taxon>
        <taxon>Pseudomonadati</taxon>
        <taxon>Pseudomonadota</taxon>
        <taxon>Alphaproteobacteria</taxon>
        <taxon>Hyphomicrobiales</taxon>
        <taxon>Terrihabitans</taxon>
    </lineage>
</organism>
<feature type="binding site" evidence="4">
    <location>
        <position position="274"/>
    </location>
    <ligand>
        <name>pyridoxal 5'-phosphate</name>
        <dbReference type="ChEBI" id="CHEBI:597326"/>
    </ligand>
</feature>
<dbReference type="EC" id="2.6.1.11" evidence="4"/>
<dbReference type="PANTHER" id="PTHR11986:SF113">
    <property type="entry name" value="SUCCINYLORNITHINE TRANSAMINASE"/>
    <property type="match status" value="1"/>
</dbReference>
<protein>
    <recommendedName>
        <fullName evidence="4">Acetylornithine aminotransferase</fullName>
        <shortName evidence="4">ACOAT</shortName>
        <ecNumber evidence="4">2.6.1.11</ecNumber>
    </recommendedName>
</protein>
<dbReference type="NCBIfam" id="NF002325">
    <property type="entry name" value="PRK01278.1"/>
    <property type="match status" value="1"/>
</dbReference>
<keyword evidence="6" id="KW-1185">Reference proteome</keyword>
<evidence type="ECO:0000313" key="6">
    <source>
        <dbReference type="Proteomes" id="UP001274321"/>
    </source>
</evidence>
<keyword evidence="2 4" id="KW-0808">Transferase</keyword>
<feature type="binding site" evidence="4">
    <location>
        <position position="131"/>
    </location>
    <ligand>
        <name>pyridoxal 5'-phosphate</name>
        <dbReference type="ChEBI" id="CHEBI:597326"/>
    </ligand>
</feature>
<reference evidence="5 6" key="1">
    <citation type="submission" date="2023-11" db="EMBL/GenBank/DDBJ databases">
        <authorList>
            <person name="Bao R."/>
        </authorList>
    </citation>
    <scope>NUCLEOTIDE SEQUENCE [LARGE SCALE GENOMIC DNA]</scope>
    <source>
        <strain evidence="5 6">PJ23</strain>
    </source>
</reference>
<dbReference type="SUPFAM" id="SSF53383">
    <property type="entry name" value="PLP-dependent transferases"/>
    <property type="match status" value="1"/>
</dbReference>
<evidence type="ECO:0000256" key="4">
    <source>
        <dbReference type="HAMAP-Rule" id="MF_01107"/>
    </source>
</evidence>
<dbReference type="InterPro" id="IPR049704">
    <property type="entry name" value="Aminotrans_3_PPA_site"/>
</dbReference>
<comment type="subcellular location">
    <subcellularLocation>
        <location evidence="4">Cytoplasm</location>
    </subcellularLocation>
</comment>
<dbReference type="PIRSF" id="PIRSF000521">
    <property type="entry name" value="Transaminase_4ab_Lys_Orn"/>
    <property type="match status" value="1"/>
</dbReference>
<comment type="cofactor">
    <cofactor evidence="4">
        <name>pyridoxal 5'-phosphate</name>
        <dbReference type="ChEBI" id="CHEBI:597326"/>
    </cofactor>
    <text evidence="4">Binds 1 pyridoxal phosphate per subunit.</text>
</comment>
<comment type="miscellaneous">
    <text evidence="4">May also have succinyldiaminopimelate aminotransferase activity, thus carrying out the corresponding step in lysine biosynthesis.</text>
</comment>
<feature type="binding site" evidence="4">
    <location>
        <position position="273"/>
    </location>
    <ligand>
        <name>N(2)-acetyl-L-ornithine</name>
        <dbReference type="ChEBI" id="CHEBI:57805"/>
    </ligand>
</feature>
<dbReference type="PROSITE" id="PS00600">
    <property type="entry name" value="AA_TRANSFER_CLASS_3"/>
    <property type="match status" value="1"/>
</dbReference>
<dbReference type="EMBL" id="JAXAFJ010000001">
    <property type="protein sequence ID" value="MDX6804452.1"/>
    <property type="molecule type" value="Genomic_DNA"/>
</dbReference>
<keyword evidence="4" id="KW-0028">Amino-acid biosynthesis</keyword>
<dbReference type="Gene3D" id="3.40.640.10">
    <property type="entry name" value="Type I PLP-dependent aspartate aminotransferase-like (Major domain)"/>
    <property type="match status" value="1"/>
</dbReference>
<evidence type="ECO:0000256" key="1">
    <source>
        <dbReference type="ARBA" id="ARBA00022576"/>
    </source>
</evidence>
<dbReference type="GO" id="GO:0008483">
    <property type="term" value="F:transaminase activity"/>
    <property type="evidence" value="ECO:0007669"/>
    <property type="project" value="UniProtKB-KW"/>
</dbReference>
<name>A0ABU4RHZ5_9HYPH</name>
<dbReference type="NCBIfam" id="TIGR00707">
    <property type="entry name" value="argD"/>
    <property type="match status" value="1"/>
</dbReference>
<comment type="catalytic activity">
    <reaction evidence="4">
        <text>N(2)-acetyl-L-ornithine + 2-oxoglutarate = N-acetyl-L-glutamate 5-semialdehyde + L-glutamate</text>
        <dbReference type="Rhea" id="RHEA:18049"/>
        <dbReference type="ChEBI" id="CHEBI:16810"/>
        <dbReference type="ChEBI" id="CHEBI:29123"/>
        <dbReference type="ChEBI" id="CHEBI:29985"/>
        <dbReference type="ChEBI" id="CHEBI:57805"/>
        <dbReference type="EC" id="2.6.1.11"/>
    </reaction>
</comment>
<evidence type="ECO:0000256" key="2">
    <source>
        <dbReference type="ARBA" id="ARBA00022679"/>
    </source>
</evidence>
<evidence type="ECO:0000313" key="5">
    <source>
        <dbReference type="EMBL" id="MDX6804452.1"/>
    </source>
</evidence>
<dbReference type="InterPro" id="IPR015421">
    <property type="entry name" value="PyrdxlP-dep_Trfase_major"/>
</dbReference>
<comment type="subunit">
    <text evidence="4">Homodimer.</text>
</comment>
<dbReference type="InterPro" id="IPR005814">
    <property type="entry name" value="Aminotrans_3"/>
</dbReference>
<keyword evidence="4" id="KW-0963">Cytoplasm</keyword>